<dbReference type="Proteomes" id="UP000688137">
    <property type="component" value="Unassembled WGS sequence"/>
</dbReference>
<proteinExistence type="predicted"/>
<organism evidence="1 2">
    <name type="scientific">Paramecium primaurelia</name>
    <dbReference type="NCBI Taxonomy" id="5886"/>
    <lineage>
        <taxon>Eukaryota</taxon>
        <taxon>Sar</taxon>
        <taxon>Alveolata</taxon>
        <taxon>Ciliophora</taxon>
        <taxon>Intramacronucleata</taxon>
        <taxon>Oligohymenophorea</taxon>
        <taxon>Peniculida</taxon>
        <taxon>Parameciidae</taxon>
        <taxon>Paramecium</taxon>
    </lineage>
</organism>
<accession>A0A8S1N8I4</accession>
<sequence>MYRSSHLKFLMMDLIPAKINQRIAYGNRRGKSKMNRSRAVQNLFLQKSYWWIGSKNLVNKQLIAKQGKSNPTTNIIIIQAILYQMNSHLQQEQQIPLEVEKSSSRDPQYKQRLDQQKLQCFIDSFYTKLYT</sequence>
<comment type="caution">
    <text evidence="1">The sequence shown here is derived from an EMBL/GenBank/DDBJ whole genome shotgun (WGS) entry which is preliminary data.</text>
</comment>
<dbReference type="EMBL" id="CAJJDM010000083">
    <property type="protein sequence ID" value="CAD8088332.1"/>
    <property type="molecule type" value="Genomic_DNA"/>
</dbReference>
<name>A0A8S1N8I4_PARPR</name>
<evidence type="ECO:0000313" key="2">
    <source>
        <dbReference type="Proteomes" id="UP000688137"/>
    </source>
</evidence>
<gene>
    <name evidence="1" type="ORF">PPRIM_AZ9-3.1.T0800202</name>
</gene>
<reference evidence="1" key="1">
    <citation type="submission" date="2021-01" db="EMBL/GenBank/DDBJ databases">
        <authorList>
            <consortium name="Genoscope - CEA"/>
            <person name="William W."/>
        </authorList>
    </citation>
    <scope>NUCLEOTIDE SEQUENCE</scope>
</reference>
<keyword evidence="2" id="KW-1185">Reference proteome</keyword>
<dbReference type="AlphaFoldDB" id="A0A8S1N8I4"/>
<evidence type="ECO:0000313" key="1">
    <source>
        <dbReference type="EMBL" id="CAD8088332.1"/>
    </source>
</evidence>
<protein>
    <submittedName>
        <fullName evidence="1">Uncharacterized protein</fullName>
    </submittedName>
</protein>